<feature type="compositionally biased region" description="Gly residues" evidence="1">
    <location>
        <begin position="26"/>
        <end position="46"/>
    </location>
</feature>
<evidence type="ECO:0000313" key="4">
    <source>
        <dbReference type="Proteomes" id="UP000218165"/>
    </source>
</evidence>
<keyword evidence="2" id="KW-0732">Signal</keyword>
<dbReference type="GO" id="GO:0043448">
    <property type="term" value="P:alkane catabolic process"/>
    <property type="evidence" value="ECO:0007669"/>
    <property type="project" value="TreeGrafter"/>
</dbReference>
<reference evidence="4" key="1">
    <citation type="submission" date="2017-09" db="EMBL/GenBank/DDBJ databases">
        <title>Brachybacterium sp. VM2412.</title>
        <authorList>
            <person name="Tak E.J."/>
            <person name="Bae J.-W."/>
        </authorList>
    </citation>
    <scope>NUCLEOTIDE SEQUENCE [LARGE SCALE GENOMIC DNA]</scope>
    <source>
        <strain evidence="4">VM2412</strain>
    </source>
</reference>
<dbReference type="PANTHER" id="PTHR39335:SF1">
    <property type="entry name" value="BLL4220 PROTEIN"/>
    <property type="match status" value="1"/>
</dbReference>
<dbReference type="PANTHER" id="PTHR39335">
    <property type="entry name" value="BLL4220 PROTEIN"/>
    <property type="match status" value="1"/>
</dbReference>
<feature type="signal peptide" evidence="2">
    <location>
        <begin position="1"/>
        <end position="23"/>
    </location>
</feature>
<gene>
    <name evidence="3" type="ORF">CFK38_03685</name>
</gene>
<dbReference type="KEGG" id="brz:CFK38_03685"/>
<feature type="compositionally biased region" description="Low complexity" evidence="1">
    <location>
        <begin position="50"/>
        <end position="59"/>
    </location>
</feature>
<dbReference type="PROSITE" id="PS51257">
    <property type="entry name" value="PROKAR_LIPOPROTEIN"/>
    <property type="match status" value="1"/>
</dbReference>
<dbReference type="Pfam" id="PF03640">
    <property type="entry name" value="Lipoprotein_15"/>
    <property type="match status" value="2"/>
</dbReference>
<dbReference type="RefSeq" id="WP_096801860.1">
    <property type="nucleotide sequence ID" value="NZ_CP023563.1"/>
</dbReference>
<proteinExistence type="predicted"/>
<keyword evidence="4" id="KW-1185">Reference proteome</keyword>
<dbReference type="EMBL" id="CP023563">
    <property type="protein sequence ID" value="ATG50720.1"/>
    <property type="molecule type" value="Genomic_DNA"/>
</dbReference>
<feature type="chain" id="PRO_5039538014" description="Lipoprotein" evidence="2">
    <location>
        <begin position="24"/>
        <end position="179"/>
    </location>
</feature>
<dbReference type="Proteomes" id="UP000218165">
    <property type="component" value="Chromosome"/>
</dbReference>
<evidence type="ECO:0000313" key="3">
    <source>
        <dbReference type="EMBL" id="ATG50720.1"/>
    </source>
</evidence>
<evidence type="ECO:0000256" key="1">
    <source>
        <dbReference type="SAM" id="MobiDB-lite"/>
    </source>
</evidence>
<dbReference type="InterPro" id="IPR005297">
    <property type="entry name" value="Lipoprotein_repeat"/>
</dbReference>
<accession>A0A291GKX6</accession>
<organism evidence="3 4">
    <name type="scientific">Brachybacterium vulturis</name>
    <dbReference type="NCBI Taxonomy" id="2017484"/>
    <lineage>
        <taxon>Bacteria</taxon>
        <taxon>Bacillati</taxon>
        <taxon>Actinomycetota</taxon>
        <taxon>Actinomycetes</taxon>
        <taxon>Micrococcales</taxon>
        <taxon>Dermabacteraceae</taxon>
        <taxon>Brachybacterium</taxon>
    </lineage>
</organism>
<feature type="region of interest" description="Disordered" evidence="1">
    <location>
        <begin position="26"/>
        <end position="59"/>
    </location>
</feature>
<evidence type="ECO:0000256" key="2">
    <source>
        <dbReference type="SAM" id="SignalP"/>
    </source>
</evidence>
<dbReference type="OrthoDB" id="597632at2"/>
<evidence type="ECO:0008006" key="5">
    <source>
        <dbReference type="Google" id="ProtNLM"/>
    </source>
</evidence>
<name>A0A291GKX6_9MICO</name>
<dbReference type="AlphaFoldDB" id="A0A291GKX6"/>
<sequence>MRTAITRGMAALSLTLLALSACSGGDPGGGGDSGGDSGMRGYGGGQQSQDPAASDGGAGTDTAAVGLATAETELGTIVVDGAGMVVYQFDQDEQGSGTSTCTGQCAENWPAVPGDSSAEIEGVTGEVGSITGVDGQPQLTLDGWPLYYYAGDEEPGDTTGQGVGGVWWVLSPEGEVLRS</sequence>
<protein>
    <recommendedName>
        <fullName evidence="5">Lipoprotein</fullName>
    </recommendedName>
</protein>